<keyword evidence="9" id="KW-1015">Disulfide bond</keyword>
<dbReference type="PANTHER" id="PTHR38839">
    <property type="entry name" value="TRANSCRIPTIONAL REGULATOR WHID-RELATED"/>
    <property type="match status" value="1"/>
</dbReference>
<dbReference type="GO" id="GO:0051539">
    <property type="term" value="F:4 iron, 4 sulfur cluster binding"/>
    <property type="evidence" value="ECO:0007669"/>
    <property type="project" value="UniProtKB-KW"/>
</dbReference>
<evidence type="ECO:0000256" key="8">
    <source>
        <dbReference type="ARBA" id="ARBA00023125"/>
    </source>
</evidence>
<organism evidence="12">
    <name type="scientific">uncultured Caudovirales phage</name>
    <dbReference type="NCBI Taxonomy" id="2100421"/>
    <lineage>
        <taxon>Viruses</taxon>
        <taxon>Duplodnaviria</taxon>
        <taxon>Heunggongvirae</taxon>
        <taxon>Uroviricota</taxon>
        <taxon>Caudoviricetes</taxon>
        <taxon>Peduoviridae</taxon>
        <taxon>Maltschvirus</taxon>
        <taxon>Maltschvirus maltsch</taxon>
    </lineage>
</organism>
<evidence type="ECO:0000256" key="10">
    <source>
        <dbReference type="ARBA" id="ARBA00023163"/>
    </source>
</evidence>
<comment type="similarity">
    <text evidence="2">Belongs to the WhiB family.</text>
</comment>
<dbReference type="InterPro" id="IPR034768">
    <property type="entry name" value="4FE4S_WBL"/>
</dbReference>
<dbReference type="GO" id="GO:0047134">
    <property type="term" value="F:protein-disulfide reductase [NAD(P)H] activity"/>
    <property type="evidence" value="ECO:0007669"/>
    <property type="project" value="TreeGrafter"/>
</dbReference>
<dbReference type="InterPro" id="IPR003482">
    <property type="entry name" value="Whib"/>
</dbReference>
<sequence>MSTSIELLEIQRWMKDAACKGNTEGDWFPEQPGRTPAIKIAMDICNQCAVKQECLDYAMARPQLHGIWGGLSARKRGALRGKGYNND</sequence>
<proteinExistence type="inferred from homology"/>
<evidence type="ECO:0000256" key="5">
    <source>
        <dbReference type="ARBA" id="ARBA00023004"/>
    </source>
</evidence>
<comment type="cofactor">
    <cofactor evidence="1">
        <name>[4Fe-4S] cluster</name>
        <dbReference type="ChEBI" id="CHEBI:49883"/>
    </cofactor>
</comment>
<evidence type="ECO:0000256" key="7">
    <source>
        <dbReference type="ARBA" id="ARBA00023015"/>
    </source>
</evidence>
<feature type="domain" description="4Fe-4S Wbl-type" evidence="11">
    <location>
        <begin position="18"/>
        <end position="78"/>
    </location>
</feature>
<name>A0A6J5M7J9_9CAUD</name>
<evidence type="ECO:0000313" key="12">
    <source>
        <dbReference type="EMBL" id="CAB4142718.1"/>
    </source>
</evidence>
<dbReference type="EMBL" id="LR796418">
    <property type="protein sequence ID" value="CAB4142718.1"/>
    <property type="molecule type" value="Genomic_DNA"/>
</dbReference>
<gene>
    <name evidence="12" type="ORF">UFOVP436_29</name>
</gene>
<dbReference type="PROSITE" id="PS51674">
    <property type="entry name" value="4FE4S_WBL"/>
    <property type="match status" value="1"/>
</dbReference>
<evidence type="ECO:0000256" key="9">
    <source>
        <dbReference type="ARBA" id="ARBA00023157"/>
    </source>
</evidence>
<dbReference type="HAMAP" id="MF_01479">
    <property type="entry name" value="WhiB"/>
    <property type="match status" value="1"/>
</dbReference>
<keyword evidence="4" id="KW-0479">Metal-binding</keyword>
<dbReference type="GO" id="GO:0003677">
    <property type="term" value="F:DNA binding"/>
    <property type="evidence" value="ECO:0007669"/>
    <property type="project" value="UniProtKB-KW"/>
</dbReference>
<keyword evidence="8" id="KW-0238">DNA-binding</keyword>
<accession>A0A6J5M7J9</accession>
<evidence type="ECO:0000256" key="6">
    <source>
        <dbReference type="ARBA" id="ARBA00023014"/>
    </source>
</evidence>
<protein>
    <submittedName>
        <fullName evidence="12">Transcription factor WhiB</fullName>
    </submittedName>
</protein>
<evidence type="ECO:0000256" key="4">
    <source>
        <dbReference type="ARBA" id="ARBA00022723"/>
    </source>
</evidence>
<evidence type="ECO:0000256" key="3">
    <source>
        <dbReference type="ARBA" id="ARBA00022485"/>
    </source>
</evidence>
<keyword evidence="3" id="KW-0004">4Fe-4S</keyword>
<keyword evidence="6" id="KW-0411">Iron-sulfur</keyword>
<reference evidence="12" key="1">
    <citation type="submission" date="2020-04" db="EMBL/GenBank/DDBJ databases">
        <authorList>
            <person name="Chiriac C."/>
            <person name="Salcher M."/>
            <person name="Ghai R."/>
            <person name="Kavagutti S V."/>
        </authorList>
    </citation>
    <scope>NUCLEOTIDE SEQUENCE</scope>
</reference>
<evidence type="ECO:0000256" key="1">
    <source>
        <dbReference type="ARBA" id="ARBA00001966"/>
    </source>
</evidence>
<dbReference type="GO" id="GO:0045892">
    <property type="term" value="P:negative regulation of DNA-templated transcription"/>
    <property type="evidence" value="ECO:0007669"/>
    <property type="project" value="TreeGrafter"/>
</dbReference>
<evidence type="ECO:0000259" key="11">
    <source>
        <dbReference type="PROSITE" id="PS51674"/>
    </source>
</evidence>
<keyword evidence="7" id="KW-0805">Transcription regulation</keyword>
<dbReference type="Pfam" id="PF02467">
    <property type="entry name" value="Whib"/>
    <property type="match status" value="1"/>
</dbReference>
<keyword evidence="5" id="KW-0408">Iron</keyword>
<evidence type="ECO:0000256" key="2">
    <source>
        <dbReference type="ARBA" id="ARBA00006597"/>
    </source>
</evidence>
<dbReference type="GO" id="GO:0046872">
    <property type="term" value="F:metal ion binding"/>
    <property type="evidence" value="ECO:0007669"/>
    <property type="project" value="UniProtKB-KW"/>
</dbReference>
<keyword evidence="10" id="KW-0804">Transcription</keyword>